<dbReference type="InterPro" id="IPR019289">
    <property type="entry name" value="Phage_tail_E/E"/>
</dbReference>
<reference evidence="1 2" key="1">
    <citation type="submission" date="2017-01" db="EMBL/GenBank/DDBJ databases">
        <title>Genome analysis of Paenibacillus selenitrireducens ES3-24.</title>
        <authorList>
            <person name="Xu D."/>
            <person name="Yao R."/>
            <person name="Zheng S."/>
        </authorList>
    </citation>
    <scope>NUCLEOTIDE SEQUENCE [LARGE SCALE GENOMIC DNA]</scope>
    <source>
        <strain evidence="1 2">ES3-24</strain>
    </source>
</reference>
<proteinExistence type="predicted"/>
<evidence type="ECO:0000313" key="1">
    <source>
        <dbReference type="EMBL" id="OPA76740.1"/>
    </source>
</evidence>
<keyword evidence="2" id="KW-1185">Reference proteome</keyword>
<evidence type="ECO:0008006" key="3">
    <source>
        <dbReference type="Google" id="ProtNLM"/>
    </source>
</evidence>
<comment type="caution">
    <text evidence="1">The sequence shown here is derived from an EMBL/GenBank/DDBJ whole genome shotgun (WGS) entry which is preliminary data.</text>
</comment>
<dbReference type="OrthoDB" id="2627617at2"/>
<evidence type="ECO:0000313" key="2">
    <source>
        <dbReference type="Proteomes" id="UP000190188"/>
    </source>
</evidence>
<dbReference type="Pfam" id="PF10109">
    <property type="entry name" value="Phage_TAC_7"/>
    <property type="match status" value="1"/>
</dbReference>
<organism evidence="1 2">
    <name type="scientific">Paenibacillus selenitireducens</name>
    <dbReference type="NCBI Taxonomy" id="1324314"/>
    <lineage>
        <taxon>Bacteria</taxon>
        <taxon>Bacillati</taxon>
        <taxon>Bacillota</taxon>
        <taxon>Bacilli</taxon>
        <taxon>Bacillales</taxon>
        <taxon>Paenibacillaceae</taxon>
        <taxon>Paenibacillus</taxon>
    </lineage>
</organism>
<accession>A0A1T2XA74</accession>
<sequence>MKETIELLNPIEFHGQTITGIELDFEMLTGEVLIRIDREFMAADRMNEAVNIREYSKEYQILTASHLSGLPMEFYHNIKARDFSAITTRVQHFFIGIDS</sequence>
<dbReference type="RefSeq" id="WP_078499758.1">
    <property type="nucleotide sequence ID" value="NZ_MSZX01000006.1"/>
</dbReference>
<dbReference type="STRING" id="1324314.BVG16_16345"/>
<dbReference type="AlphaFoldDB" id="A0A1T2XA74"/>
<gene>
    <name evidence="1" type="ORF">BVG16_16345</name>
</gene>
<dbReference type="Proteomes" id="UP000190188">
    <property type="component" value="Unassembled WGS sequence"/>
</dbReference>
<protein>
    <recommendedName>
        <fullName evidence="3">Phage tail assembly protein</fullName>
    </recommendedName>
</protein>
<name>A0A1T2XA74_9BACL</name>
<dbReference type="EMBL" id="MSZX01000006">
    <property type="protein sequence ID" value="OPA76740.1"/>
    <property type="molecule type" value="Genomic_DNA"/>
</dbReference>